<dbReference type="InterPro" id="IPR052196">
    <property type="entry name" value="Bact_Kbp"/>
</dbReference>
<sequence>MVATAVGDPEAQRFASGKAIIRRGDNLWTIARRVYGAGIKYTAIYDANEDQIRDPDKIYPGQVFALPASAD</sequence>
<name>A0A0F5LK22_9HYPH</name>
<organism evidence="2 3">
    <name type="scientific">Devosia limi DSM 17137</name>
    <dbReference type="NCBI Taxonomy" id="1121477"/>
    <lineage>
        <taxon>Bacteria</taxon>
        <taxon>Pseudomonadati</taxon>
        <taxon>Pseudomonadota</taxon>
        <taxon>Alphaproteobacteria</taxon>
        <taxon>Hyphomicrobiales</taxon>
        <taxon>Devosiaceae</taxon>
        <taxon>Devosia</taxon>
    </lineage>
</organism>
<dbReference type="SMART" id="SM00257">
    <property type="entry name" value="LysM"/>
    <property type="match status" value="1"/>
</dbReference>
<proteinExistence type="predicted"/>
<protein>
    <recommendedName>
        <fullName evidence="1">LysM domain-containing protein</fullName>
    </recommendedName>
</protein>
<dbReference type="PATRIC" id="fig|1121477.3.peg.4317"/>
<dbReference type="InterPro" id="IPR018392">
    <property type="entry name" value="LysM"/>
</dbReference>
<gene>
    <name evidence="2" type="ORF">VW29_15720</name>
</gene>
<dbReference type="PANTHER" id="PTHR34700">
    <property type="entry name" value="POTASSIUM BINDING PROTEIN KBP"/>
    <property type="match status" value="1"/>
</dbReference>
<evidence type="ECO:0000259" key="1">
    <source>
        <dbReference type="PROSITE" id="PS51782"/>
    </source>
</evidence>
<reference evidence="2 3" key="1">
    <citation type="submission" date="2015-03" db="EMBL/GenBank/DDBJ databases">
        <authorList>
            <person name="Hassan Y.I."/>
            <person name="Lepp D."/>
            <person name="Zhou T."/>
        </authorList>
    </citation>
    <scope>NUCLEOTIDE SEQUENCE [LARGE SCALE GENOMIC DNA]</scope>
    <source>
        <strain evidence="2 3">DSM 17137</strain>
    </source>
</reference>
<evidence type="ECO:0000313" key="2">
    <source>
        <dbReference type="EMBL" id="KKB82688.1"/>
    </source>
</evidence>
<keyword evidence="3" id="KW-1185">Reference proteome</keyword>
<dbReference type="EMBL" id="LAJF01000093">
    <property type="protein sequence ID" value="KKB82688.1"/>
    <property type="molecule type" value="Genomic_DNA"/>
</dbReference>
<dbReference type="Gene3D" id="3.10.350.10">
    <property type="entry name" value="LysM domain"/>
    <property type="match status" value="1"/>
</dbReference>
<comment type="caution">
    <text evidence="2">The sequence shown here is derived from an EMBL/GenBank/DDBJ whole genome shotgun (WGS) entry which is preliminary data.</text>
</comment>
<dbReference type="STRING" id="1121477.SAMN02745223_00199"/>
<dbReference type="Pfam" id="PF01476">
    <property type="entry name" value="LysM"/>
    <property type="match status" value="1"/>
</dbReference>
<dbReference type="AlphaFoldDB" id="A0A0F5LK22"/>
<dbReference type="CDD" id="cd00118">
    <property type="entry name" value="LysM"/>
    <property type="match status" value="1"/>
</dbReference>
<dbReference type="Proteomes" id="UP000033608">
    <property type="component" value="Unassembled WGS sequence"/>
</dbReference>
<dbReference type="InterPro" id="IPR036779">
    <property type="entry name" value="LysM_dom_sf"/>
</dbReference>
<dbReference type="PANTHER" id="PTHR34700:SF4">
    <property type="entry name" value="PHAGE-LIKE ELEMENT PBSX PROTEIN XKDP"/>
    <property type="match status" value="1"/>
</dbReference>
<evidence type="ECO:0000313" key="3">
    <source>
        <dbReference type="Proteomes" id="UP000033608"/>
    </source>
</evidence>
<dbReference type="PROSITE" id="PS51782">
    <property type="entry name" value="LYSM"/>
    <property type="match status" value="1"/>
</dbReference>
<accession>A0A0F5LK22</accession>
<dbReference type="SUPFAM" id="SSF54106">
    <property type="entry name" value="LysM domain"/>
    <property type="match status" value="1"/>
</dbReference>
<feature type="domain" description="LysM" evidence="1">
    <location>
        <begin position="17"/>
        <end position="66"/>
    </location>
</feature>